<accession>A0A8S5SZN6</accession>
<reference evidence="1" key="1">
    <citation type="journal article" date="2021" name="Proc. Natl. Acad. Sci. U.S.A.">
        <title>A Catalog of Tens of Thousands of Viruses from Human Metagenomes Reveals Hidden Associations with Chronic Diseases.</title>
        <authorList>
            <person name="Tisza M.J."/>
            <person name="Buck C.B."/>
        </authorList>
    </citation>
    <scope>NUCLEOTIDE SEQUENCE</scope>
    <source>
        <strain evidence="1">CtKmJ5</strain>
    </source>
</reference>
<protein>
    <submittedName>
        <fullName evidence="1">Uncharacterized protein</fullName>
    </submittedName>
</protein>
<dbReference type="EMBL" id="BK032705">
    <property type="protein sequence ID" value="DAF56002.1"/>
    <property type="molecule type" value="Genomic_DNA"/>
</dbReference>
<name>A0A8S5SZN6_9CAUD</name>
<proteinExistence type="predicted"/>
<organism evidence="1">
    <name type="scientific">Podoviridae sp. ctKmJ5</name>
    <dbReference type="NCBI Taxonomy" id="2827732"/>
    <lineage>
        <taxon>Viruses</taxon>
        <taxon>Duplodnaviria</taxon>
        <taxon>Heunggongvirae</taxon>
        <taxon>Uroviricota</taxon>
        <taxon>Caudoviricetes</taxon>
    </lineage>
</organism>
<evidence type="ECO:0000313" key="1">
    <source>
        <dbReference type="EMBL" id="DAF56002.1"/>
    </source>
</evidence>
<sequence length="30" mass="3692">MNQQLPKQRANLSLAVFRKEIWNLWHFLLP</sequence>